<evidence type="ECO:0000259" key="1">
    <source>
        <dbReference type="Pfam" id="PF00174"/>
    </source>
</evidence>
<accession>A0A951UAE3</accession>
<sequence>MPKTMHSFMYIPLALGMLNIVAPLTGCTSRPTSAELDAWRQEAIAQNAARIANLQSDKSKNDWQFVIQGQTSTNQPVVLSLSKLEALATTTIQTKEPHNTNTPNAIFNFRGVSVSTLLNEVGVAPTVREVTFVARDGFRATVSLADLRQYPIIIALERNGKKISRSEGGPLYLVFPQTQFPQLQQKYPDRFWAFYLTDMVVGTEPIQLKVGSRLFNAAALEKLPQTTIEEAVGYRIGWPADKVKLHGVRVRDAIASAGLTLPQNGAVIVRGKSPLYRDPASPIRLKASDVKRCDILLATHWGDERLPIPAKMGGPVTLALSSACQDQADVRRWATFVEELEVTQ</sequence>
<proteinExistence type="predicted"/>
<dbReference type="AlphaFoldDB" id="A0A951UAE3"/>
<comment type="caution">
    <text evidence="2">The sequence shown here is derived from an EMBL/GenBank/DDBJ whole genome shotgun (WGS) entry which is preliminary data.</text>
</comment>
<dbReference type="InterPro" id="IPR036374">
    <property type="entry name" value="OxRdtase_Mopterin-bd_sf"/>
</dbReference>
<gene>
    <name evidence="2" type="ORF">KME25_08365</name>
</gene>
<reference evidence="2" key="1">
    <citation type="submission" date="2021-05" db="EMBL/GenBank/DDBJ databases">
        <authorList>
            <person name="Pietrasiak N."/>
            <person name="Ward R."/>
            <person name="Stajich J.E."/>
            <person name="Kurbessoian T."/>
        </authorList>
    </citation>
    <scope>NUCLEOTIDE SEQUENCE</scope>
    <source>
        <strain evidence="2">CPER-KK1</strain>
    </source>
</reference>
<feature type="domain" description="Oxidoreductase molybdopterin-binding" evidence="1">
    <location>
        <begin position="59"/>
        <end position="178"/>
    </location>
</feature>
<organism evidence="2 3">
    <name type="scientific">Symplocastrum torsivum CPER-KK1</name>
    <dbReference type="NCBI Taxonomy" id="450513"/>
    <lineage>
        <taxon>Bacteria</taxon>
        <taxon>Bacillati</taxon>
        <taxon>Cyanobacteriota</taxon>
        <taxon>Cyanophyceae</taxon>
        <taxon>Oscillatoriophycideae</taxon>
        <taxon>Oscillatoriales</taxon>
        <taxon>Microcoleaceae</taxon>
        <taxon>Symplocastrum</taxon>
    </lineage>
</organism>
<dbReference type="Proteomes" id="UP000753908">
    <property type="component" value="Unassembled WGS sequence"/>
</dbReference>
<name>A0A951UAE3_9CYAN</name>
<reference evidence="2" key="2">
    <citation type="journal article" date="2022" name="Microbiol. Resour. Announc.">
        <title>Metagenome Sequencing to Explore Phylogenomics of Terrestrial Cyanobacteria.</title>
        <authorList>
            <person name="Ward R.D."/>
            <person name="Stajich J.E."/>
            <person name="Johansen J.R."/>
            <person name="Huntemann M."/>
            <person name="Clum A."/>
            <person name="Foster B."/>
            <person name="Foster B."/>
            <person name="Roux S."/>
            <person name="Palaniappan K."/>
            <person name="Varghese N."/>
            <person name="Mukherjee S."/>
            <person name="Reddy T.B.K."/>
            <person name="Daum C."/>
            <person name="Copeland A."/>
            <person name="Chen I.A."/>
            <person name="Ivanova N.N."/>
            <person name="Kyrpides N.C."/>
            <person name="Shapiro N."/>
            <person name="Eloe-Fadrosh E.A."/>
            <person name="Pietrasiak N."/>
        </authorList>
    </citation>
    <scope>NUCLEOTIDE SEQUENCE</scope>
    <source>
        <strain evidence="2">CPER-KK1</strain>
    </source>
</reference>
<dbReference type="InterPro" id="IPR000572">
    <property type="entry name" value="OxRdtase_Mopterin-bd_dom"/>
</dbReference>
<dbReference type="Gene3D" id="3.90.420.10">
    <property type="entry name" value="Oxidoreductase, molybdopterin-binding domain"/>
    <property type="match status" value="1"/>
</dbReference>
<dbReference type="EMBL" id="JAHHIF010000009">
    <property type="protein sequence ID" value="MBW4544441.1"/>
    <property type="molecule type" value="Genomic_DNA"/>
</dbReference>
<evidence type="ECO:0000313" key="3">
    <source>
        <dbReference type="Proteomes" id="UP000753908"/>
    </source>
</evidence>
<dbReference type="SUPFAM" id="SSF56524">
    <property type="entry name" value="Oxidoreductase molybdopterin-binding domain"/>
    <property type="match status" value="1"/>
</dbReference>
<evidence type="ECO:0000313" key="2">
    <source>
        <dbReference type="EMBL" id="MBW4544441.1"/>
    </source>
</evidence>
<protein>
    <submittedName>
        <fullName evidence="2">Molybdopterin-dependent oxidoreductase</fullName>
    </submittedName>
</protein>
<dbReference type="Pfam" id="PF00174">
    <property type="entry name" value="Oxidored_molyb"/>
    <property type="match status" value="1"/>
</dbReference>